<dbReference type="RefSeq" id="WP_055451013.1">
    <property type="nucleotide sequence ID" value="NZ_CYHF01000007.1"/>
</dbReference>
<proteinExistence type="predicted"/>
<dbReference type="AlphaFoldDB" id="A0A0K6I5U7"/>
<gene>
    <name evidence="2" type="ORF">Ga0061069_107113</name>
</gene>
<feature type="region of interest" description="Disordered" evidence="1">
    <location>
        <begin position="1"/>
        <end position="22"/>
    </location>
</feature>
<name>A0A0K6I5U7_9BURK</name>
<reference evidence="3" key="1">
    <citation type="submission" date="2015-08" db="EMBL/GenBank/DDBJ databases">
        <authorList>
            <person name="Varghese N."/>
        </authorList>
    </citation>
    <scope>NUCLEOTIDE SEQUENCE [LARGE SCALE GENOMIC DNA]</scope>
    <source>
        <strain evidence="3">DSM 18181</strain>
    </source>
</reference>
<evidence type="ECO:0000313" key="3">
    <source>
        <dbReference type="Proteomes" id="UP000183649"/>
    </source>
</evidence>
<organism evidence="2 3">
    <name type="scientific">Thiomonas bhubaneswarensis</name>
    <dbReference type="NCBI Taxonomy" id="339866"/>
    <lineage>
        <taxon>Bacteria</taxon>
        <taxon>Pseudomonadati</taxon>
        <taxon>Pseudomonadota</taxon>
        <taxon>Betaproteobacteria</taxon>
        <taxon>Burkholderiales</taxon>
        <taxon>Thiomonas</taxon>
    </lineage>
</organism>
<dbReference type="EMBL" id="CYHF01000007">
    <property type="protein sequence ID" value="CUA98466.1"/>
    <property type="molecule type" value="Genomic_DNA"/>
</dbReference>
<keyword evidence="3" id="KW-1185">Reference proteome</keyword>
<accession>A0A0K6I5U7</accession>
<evidence type="ECO:0000313" key="2">
    <source>
        <dbReference type="EMBL" id="CUA98466.1"/>
    </source>
</evidence>
<evidence type="ECO:0000256" key="1">
    <source>
        <dbReference type="SAM" id="MobiDB-lite"/>
    </source>
</evidence>
<dbReference type="Proteomes" id="UP000183649">
    <property type="component" value="Unassembled WGS sequence"/>
</dbReference>
<protein>
    <submittedName>
        <fullName evidence="2">Uncharacterized protein</fullName>
    </submittedName>
</protein>
<sequence>MTTSATPSTITPAQQLAAAEQRQTQLDGAVQQARQQLDAAAAARADVLAAAARGSTVSPDDLIAADAEVRRAQAAVELAELVQQTGGQAIDEAQRAVWQEQTSNLQSEFDTAQAAVQSAAAAFAKQLDAARQALAAVIAAQSQRAAVFNQARARNVEATRRYPGDQALQVALPMAVRSDAGQELRLVSWSLHQGYQVGLPDALPQ</sequence>
<feature type="compositionally biased region" description="Low complexity" evidence="1">
    <location>
        <begin position="1"/>
        <end position="13"/>
    </location>
</feature>